<reference evidence="1 2" key="1">
    <citation type="journal article" date="2017" name="G3 (Bethesda)">
        <title>The Physical Genome Mapping of Anopheles albimanus Corrected Scaffold Misassemblies and Identified Interarm Rearrangements in Genus Anopheles.</title>
        <authorList>
            <person name="Artemov G.N."/>
            <person name="Peery A.N."/>
            <person name="Jiang X."/>
            <person name="Tu Z."/>
            <person name="Stegniy V.N."/>
            <person name="Sharakhova M.V."/>
            <person name="Sharakhov I.V."/>
        </authorList>
    </citation>
    <scope>NUCLEOTIDE SEQUENCE [LARGE SCALE GENOMIC DNA]</scope>
    <source>
        <strain evidence="1 2">ALBI9_A</strain>
    </source>
</reference>
<dbReference type="EnsemblMetazoa" id="AALB014522-RA">
    <property type="protein sequence ID" value="AALB014522-PA"/>
    <property type="gene ID" value="AALB014522"/>
</dbReference>
<dbReference type="Proteomes" id="UP000069272">
    <property type="component" value="Chromosome 3L"/>
</dbReference>
<keyword evidence="2" id="KW-1185">Reference proteome</keyword>
<name>A0A182FY16_ANOAL</name>
<accession>A0A182FY16</accession>
<dbReference type="VEuPathDB" id="VectorBase:AALB014522"/>
<protein>
    <submittedName>
        <fullName evidence="1">Uncharacterized protein</fullName>
    </submittedName>
</protein>
<organism evidence="1 2">
    <name type="scientific">Anopheles albimanus</name>
    <name type="common">New world malaria mosquito</name>
    <dbReference type="NCBI Taxonomy" id="7167"/>
    <lineage>
        <taxon>Eukaryota</taxon>
        <taxon>Metazoa</taxon>
        <taxon>Ecdysozoa</taxon>
        <taxon>Arthropoda</taxon>
        <taxon>Hexapoda</taxon>
        <taxon>Insecta</taxon>
        <taxon>Pterygota</taxon>
        <taxon>Neoptera</taxon>
        <taxon>Endopterygota</taxon>
        <taxon>Diptera</taxon>
        <taxon>Nematocera</taxon>
        <taxon>Culicoidea</taxon>
        <taxon>Culicidae</taxon>
        <taxon>Anophelinae</taxon>
        <taxon>Anopheles</taxon>
    </lineage>
</organism>
<sequence>MQFPRSVESRNVLRLL</sequence>
<reference evidence="1" key="2">
    <citation type="submission" date="2022-08" db="UniProtKB">
        <authorList>
            <consortium name="EnsemblMetazoa"/>
        </authorList>
    </citation>
    <scope>IDENTIFICATION</scope>
    <source>
        <strain evidence="1">STECLA/ALBI9_A</strain>
    </source>
</reference>
<evidence type="ECO:0000313" key="2">
    <source>
        <dbReference type="Proteomes" id="UP000069272"/>
    </source>
</evidence>
<evidence type="ECO:0000313" key="1">
    <source>
        <dbReference type="EnsemblMetazoa" id="AALB014522-PA"/>
    </source>
</evidence>
<proteinExistence type="predicted"/>
<dbReference type="AlphaFoldDB" id="A0A182FY16"/>